<feature type="signal peptide" evidence="1">
    <location>
        <begin position="1"/>
        <end position="22"/>
    </location>
</feature>
<dbReference type="Proteomes" id="UP000294321">
    <property type="component" value="Chromosome"/>
</dbReference>
<dbReference type="OrthoDB" id="117366at2"/>
<reference evidence="3" key="1">
    <citation type="submission" date="2018-12" db="EMBL/GenBank/DDBJ databases">
        <title>A new species of lactobacillus.</title>
        <authorList>
            <person name="Jian Y."/>
            <person name="Xin L."/>
            <person name="Hong Z.J."/>
            <person name="Ming L.Z."/>
            <person name="Hong X.Z."/>
        </authorList>
    </citation>
    <scope>NUCLEOTIDE SEQUENCE [LARGE SCALE GENOMIC DNA]</scope>
    <source>
        <strain evidence="3">HSLZ-75</strain>
    </source>
</reference>
<feature type="chain" id="PRO_5039488588" description="Aggregation promoting factor surface protein" evidence="1">
    <location>
        <begin position="23"/>
        <end position="129"/>
    </location>
</feature>
<name>A0A4P6ZLQ1_9LACO</name>
<sequence length="129" mass="14743">MKLSRKVYLALFSLMMFVGVGASINQQSAQASQVNTTAISKKNVRKQQTAQNKPNLMNKVNNKAQTSHKNNWFRDGLSKQELAAGYLGYKNGHVNLNHKHQVKVGDTYAKTRYGSWVHAKRFWMSHGWY</sequence>
<keyword evidence="3" id="KW-1185">Reference proteome</keyword>
<dbReference type="AlphaFoldDB" id="A0A4P6ZLQ1"/>
<evidence type="ECO:0000313" key="2">
    <source>
        <dbReference type="EMBL" id="QBP18322.1"/>
    </source>
</evidence>
<evidence type="ECO:0000313" key="3">
    <source>
        <dbReference type="Proteomes" id="UP000294321"/>
    </source>
</evidence>
<protein>
    <recommendedName>
        <fullName evidence="4">Aggregation promoting factor surface protein</fullName>
    </recommendedName>
</protein>
<gene>
    <name evidence="2" type="ORF">ELX58_04040</name>
</gene>
<accession>A0A4P6ZLQ1</accession>
<proteinExistence type="predicted"/>
<dbReference type="KEGG" id="lji:ELX58_04040"/>
<evidence type="ECO:0000256" key="1">
    <source>
        <dbReference type="SAM" id="SignalP"/>
    </source>
</evidence>
<organism evidence="2 3">
    <name type="scientific">Acetilactobacillus jinshanensis</name>
    <dbReference type="NCBI Taxonomy" id="1720083"/>
    <lineage>
        <taxon>Bacteria</taxon>
        <taxon>Bacillati</taxon>
        <taxon>Bacillota</taxon>
        <taxon>Bacilli</taxon>
        <taxon>Lactobacillales</taxon>
        <taxon>Lactobacillaceae</taxon>
        <taxon>Acetilactobacillus</taxon>
    </lineage>
</organism>
<dbReference type="EMBL" id="CP034726">
    <property type="protein sequence ID" value="QBP18322.1"/>
    <property type="molecule type" value="Genomic_DNA"/>
</dbReference>
<evidence type="ECO:0008006" key="4">
    <source>
        <dbReference type="Google" id="ProtNLM"/>
    </source>
</evidence>
<dbReference type="RefSeq" id="WP_133441881.1">
    <property type="nucleotide sequence ID" value="NZ_CP034726.1"/>
</dbReference>
<keyword evidence="1" id="KW-0732">Signal</keyword>